<evidence type="ECO:0000256" key="6">
    <source>
        <dbReference type="RuleBase" id="RU000481"/>
    </source>
</evidence>
<name>I0ESY2_HELCM</name>
<gene>
    <name evidence="8" type="ordered locus">HCD_05245</name>
</gene>
<dbReference type="EMBL" id="CP003481">
    <property type="protein sequence ID" value="AFI06051.1"/>
    <property type="molecule type" value="Genomic_DNA"/>
</dbReference>
<dbReference type="OrthoDB" id="9803354at2"/>
<feature type="domain" description="Aminotransferase class I/classII large" evidence="7">
    <location>
        <begin position="30"/>
        <end position="382"/>
    </location>
</feature>
<organism evidence="8 9">
    <name type="scientific">Helicobacter cetorum (strain ATCC BAA-540 / CCUG 52418 / MIT 99-5656)</name>
    <dbReference type="NCBI Taxonomy" id="1163745"/>
    <lineage>
        <taxon>Bacteria</taxon>
        <taxon>Pseudomonadati</taxon>
        <taxon>Campylobacterota</taxon>
        <taxon>Epsilonproteobacteria</taxon>
        <taxon>Campylobacterales</taxon>
        <taxon>Helicobacteraceae</taxon>
        <taxon>Helicobacter</taxon>
    </lineage>
</organism>
<dbReference type="Gene3D" id="3.40.640.10">
    <property type="entry name" value="Type I PLP-dependent aspartate aminotransferase-like (Major domain)"/>
    <property type="match status" value="1"/>
</dbReference>
<dbReference type="InterPro" id="IPR004839">
    <property type="entry name" value="Aminotransferase_I/II_large"/>
</dbReference>
<dbReference type="InterPro" id="IPR015422">
    <property type="entry name" value="PyrdxlP-dep_Trfase_small"/>
</dbReference>
<dbReference type="PANTHER" id="PTHR46383">
    <property type="entry name" value="ASPARTATE AMINOTRANSFERASE"/>
    <property type="match status" value="1"/>
</dbReference>
<evidence type="ECO:0000313" key="9">
    <source>
        <dbReference type="Proteomes" id="UP000005013"/>
    </source>
</evidence>
<accession>I0ESY2</accession>
<sequence>MPYSSKIQSLSESVTIAISTLAKELKAQGKDILSFSAGEPDFDTPQAIKDEAIKALNNGFTKYTPVAGITELLKAIANKLKRENHVDYEPSEILVSNGAKQSLFNAIQALVEEGDEVIIPVPFWVTYPELVKYSGGVSKFIQTSEKNHFKITPKQLEDALSPKTKMLILTTPSNPTGMLYNKAELEALGEVLKNTKVRILSDEIYEKLVYKGEFVSCAAVSEDMKFRTITINGLSKSVAMTGWRMGYAASKDKKLIKLMNNLQSQCTSNINSITQMASIIALEGLVDKEIEMMRQAFQKRCDLAYAKINAISSLNALKPEGAFYLFINIGSLCNGDSMRFCHELLEQEGVALVPGKAFGLEGYVRLSFACSEEQIEQGVERIARFVENLSQKR</sequence>
<dbReference type="PANTHER" id="PTHR46383:SF1">
    <property type="entry name" value="ASPARTATE AMINOTRANSFERASE"/>
    <property type="match status" value="1"/>
</dbReference>
<dbReference type="InterPro" id="IPR015424">
    <property type="entry name" value="PyrdxlP-dep_Trfase"/>
</dbReference>
<keyword evidence="4 6" id="KW-0808">Transferase</keyword>
<keyword evidence="5" id="KW-0663">Pyridoxal phosphate</keyword>
<dbReference type="Gene3D" id="3.90.1150.10">
    <property type="entry name" value="Aspartate Aminotransferase, domain 1"/>
    <property type="match status" value="1"/>
</dbReference>
<dbReference type="RefSeq" id="WP_014659539.1">
    <property type="nucleotide sequence ID" value="NC_017735.1"/>
</dbReference>
<dbReference type="PROSITE" id="PS00105">
    <property type="entry name" value="AA_TRANSFER_CLASS_1"/>
    <property type="match status" value="1"/>
</dbReference>
<proteinExistence type="inferred from homology"/>
<evidence type="ECO:0000256" key="3">
    <source>
        <dbReference type="ARBA" id="ARBA00022576"/>
    </source>
</evidence>
<dbReference type="InterPro" id="IPR050596">
    <property type="entry name" value="AspAT/PAT-like"/>
</dbReference>
<dbReference type="KEGG" id="hcm:HCD_05245"/>
<keyword evidence="3 6" id="KW-0032">Aminotransferase</keyword>
<dbReference type="FunFam" id="3.40.640.10:FF:000033">
    <property type="entry name" value="Aspartate aminotransferase"/>
    <property type="match status" value="1"/>
</dbReference>
<dbReference type="eggNOG" id="COG0436">
    <property type="taxonomic scope" value="Bacteria"/>
</dbReference>
<evidence type="ECO:0000313" key="8">
    <source>
        <dbReference type="EMBL" id="AFI06051.1"/>
    </source>
</evidence>
<dbReference type="EC" id="2.6.1.-" evidence="6"/>
<keyword evidence="9" id="KW-1185">Reference proteome</keyword>
<dbReference type="SUPFAM" id="SSF53383">
    <property type="entry name" value="PLP-dependent transferases"/>
    <property type="match status" value="1"/>
</dbReference>
<dbReference type="HOGENOM" id="CLU_017584_4_3_7"/>
<dbReference type="CDD" id="cd00609">
    <property type="entry name" value="AAT_like"/>
    <property type="match status" value="1"/>
</dbReference>
<comment type="cofactor">
    <cofactor evidence="1 6">
        <name>pyridoxal 5'-phosphate</name>
        <dbReference type="ChEBI" id="CHEBI:597326"/>
    </cofactor>
</comment>
<evidence type="ECO:0000256" key="1">
    <source>
        <dbReference type="ARBA" id="ARBA00001933"/>
    </source>
</evidence>
<dbReference type="STRING" id="1163745.HCD_05245"/>
<reference evidence="8 9" key="1">
    <citation type="journal article" date="2013" name="PLoS ONE">
        <title>Sequence Divergence and Conservation in Genomes ofHelicobacter cetorum Strains from a Dolphin and a Whale.</title>
        <authorList>
            <person name="Kersulyte D."/>
            <person name="Rossi M."/>
            <person name="Berg D.E."/>
        </authorList>
    </citation>
    <scope>NUCLEOTIDE SEQUENCE [LARGE SCALE GENOMIC DNA]</scope>
    <source>
        <strain evidence="8 9">MIT 99-5656</strain>
    </source>
</reference>
<protein>
    <recommendedName>
        <fullName evidence="6">Aminotransferase</fullName>
        <ecNumber evidence="6">2.6.1.-</ecNumber>
    </recommendedName>
</protein>
<evidence type="ECO:0000256" key="2">
    <source>
        <dbReference type="ARBA" id="ARBA00007441"/>
    </source>
</evidence>
<dbReference type="AlphaFoldDB" id="I0ESY2"/>
<dbReference type="GO" id="GO:0008483">
    <property type="term" value="F:transaminase activity"/>
    <property type="evidence" value="ECO:0007669"/>
    <property type="project" value="UniProtKB-KW"/>
</dbReference>
<dbReference type="InterPro" id="IPR015421">
    <property type="entry name" value="PyrdxlP-dep_Trfase_major"/>
</dbReference>
<dbReference type="PATRIC" id="fig|1163745.3.peg.1109"/>
<dbReference type="Proteomes" id="UP000005013">
    <property type="component" value="Chromosome"/>
</dbReference>
<evidence type="ECO:0000256" key="5">
    <source>
        <dbReference type="ARBA" id="ARBA00022898"/>
    </source>
</evidence>
<comment type="similarity">
    <text evidence="2 6">Belongs to the class-I pyridoxal-phosphate-dependent aminotransferase family.</text>
</comment>
<dbReference type="GO" id="GO:0030170">
    <property type="term" value="F:pyridoxal phosphate binding"/>
    <property type="evidence" value="ECO:0007669"/>
    <property type="project" value="InterPro"/>
</dbReference>
<evidence type="ECO:0000259" key="7">
    <source>
        <dbReference type="Pfam" id="PF00155"/>
    </source>
</evidence>
<evidence type="ECO:0000256" key="4">
    <source>
        <dbReference type="ARBA" id="ARBA00022679"/>
    </source>
</evidence>
<dbReference type="Pfam" id="PF00155">
    <property type="entry name" value="Aminotran_1_2"/>
    <property type="match status" value="1"/>
</dbReference>
<dbReference type="InterPro" id="IPR004838">
    <property type="entry name" value="NHTrfase_class1_PyrdxlP-BS"/>
</dbReference>
<dbReference type="GO" id="GO:0006520">
    <property type="term" value="P:amino acid metabolic process"/>
    <property type="evidence" value="ECO:0007669"/>
    <property type="project" value="InterPro"/>
</dbReference>